<dbReference type="AlphaFoldDB" id="A0A4T0UWY5"/>
<comment type="caution">
    <text evidence="1">The sequence shown here is derived from an EMBL/GenBank/DDBJ whole genome shotgun (WGS) entry which is preliminary data.</text>
</comment>
<evidence type="ECO:0000313" key="1">
    <source>
        <dbReference type="EMBL" id="TIC83488.1"/>
    </source>
</evidence>
<evidence type="ECO:0000313" key="2">
    <source>
        <dbReference type="Proteomes" id="UP000308891"/>
    </source>
</evidence>
<dbReference type="EMBL" id="STGJ01000007">
    <property type="protein sequence ID" value="TIC83488.1"/>
    <property type="molecule type" value="Genomic_DNA"/>
</dbReference>
<keyword evidence="2" id="KW-1185">Reference proteome</keyword>
<gene>
    <name evidence="1" type="ORF">E5K04_08000</name>
</gene>
<dbReference type="OrthoDB" id="6059266at2"/>
<reference evidence="1 2" key="1">
    <citation type="submission" date="2019-04" db="EMBL/GenBank/DDBJ databases">
        <title>Crenobacter sp. nov.</title>
        <authorList>
            <person name="Shi S."/>
        </authorList>
    </citation>
    <scope>NUCLEOTIDE SEQUENCE [LARGE SCALE GENOMIC DNA]</scope>
    <source>
        <strain evidence="1 2">GY 70310</strain>
    </source>
</reference>
<accession>A0A4T0UWY5</accession>
<proteinExistence type="predicted"/>
<dbReference type="Proteomes" id="UP000308891">
    <property type="component" value="Unassembled WGS sequence"/>
</dbReference>
<name>A0A4T0UWY5_9NEIS</name>
<dbReference type="RefSeq" id="WP_136552779.1">
    <property type="nucleotide sequence ID" value="NZ_STGJ01000007.1"/>
</dbReference>
<protein>
    <recommendedName>
        <fullName evidence="3">DUF2399 domain-containing protein</fullName>
    </recommendedName>
</protein>
<sequence>MTGWLARIDKRRVAQSPLGVRGRNLALDPLLAPQPLALSDAERVRLACWLQARGSRVRWPSLAEGAADEALLARLLEAGWCRVELQLSAEGNHAGRFEPCWVEWLDSYGLRAQCGIAADSPADEEVVELWRGWQPRAAALAPLAATLLQGLPSTTLERRLAIARALDDWLADGRWGSERDFSRHALGRSRAFGDADRAWLAEAGVDLAACGVGPHGPHLFVAGPLSLWDGAECLSSRRLLAPGAALAPELLAAVTRADGRVDAIRVVQQLAVFGRLGAEDGAVLTLCVPAAPPPAWRRALAALFGALRVPVQVGCDLSPTGMALALDIGALAGAAGCPWQPWQMAVPTVVLQQAGQPLDEASRAALARLAARPLPAALATLAAQLDEAGCWLGQDILFEAG</sequence>
<evidence type="ECO:0008006" key="3">
    <source>
        <dbReference type="Google" id="ProtNLM"/>
    </source>
</evidence>
<organism evidence="1 2">
    <name type="scientific">Crenobacter intestini</name>
    <dbReference type="NCBI Taxonomy" id="2563443"/>
    <lineage>
        <taxon>Bacteria</taxon>
        <taxon>Pseudomonadati</taxon>
        <taxon>Pseudomonadota</taxon>
        <taxon>Betaproteobacteria</taxon>
        <taxon>Neisseriales</taxon>
        <taxon>Neisseriaceae</taxon>
        <taxon>Crenobacter</taxon>
    </lineage>
</organism>